<dbReference type="InterPro" id="IPR045213">
    <property type="entry name" value="Malic_NAD-bd_bact_type"/>
</dbReference>
<keyword evidence="6" id="KW-0560">Oxidoreductase</keyword>
<evidence type="ECO:0000256" key="1">
    <source>
        <dbReference type="ARBA" id="ARBA00001936"/>
    </source>
</evidence>
<dbReference type="Gene3D" id="3.40.50.10950">
    <property type="match status" value="1"/>
</dbReference>
<gene>
    <name evidence="13" type="ORF">LX99_03341</name>
</gene>
<feature type="domain" description="Malic enzyme NAD-binding" evidence="11">
    <location>
        <begin position="180"/>
        <end position="417"/>
    </location>
</feature>
<dbReference type="InterPro" id="IPR012301">
    <property type="entry name" value="Malic_N_dom"/>
</dbReference>
<dbReference type="InterPro" id="IPR012188">
    <property type="entry name" value="ME_PTA"/>
</dbReference>
<evidence type="ECO:0000256" key="8">
    <source>
        <dbReference type="PIRSR" id="PIRSR036684-1"/>
    </source>
</evidence>
<dbReference type="GO" id="GO:0006108">
    <property type="term" value="P:malate metabolic process"/>
    <property type="evidence" value="ECO:0007669"/>
    <property type="project" value="InterPro"/>
</dbReference>
<feature type="binding site" evidence="10">
    <location>
        <begin position="93"/>
        <end position="100"/>
    </location>
    <ligand>
        <name>NADP(+)</name>
        <dbReference type="ChEBI" id="CHEBI:58349"/>
    </ligand>
</feature>
<comment type="cofactor">
    <cofactor evidence="2">
        <name>Mg(2+)</name>
        <dbReference type="ChEBI" id="CHEBI:18420"/>
    </cofactor>
</comment>
<dbReference type="SUPFAM" id="SSF51735">
    <property type="entry name" value="NAD(P)-binding Rossmann-fold domains"/>
    <property type="match status" value="1"/>
</dbReference>
<feature type="binding site" evidence="10">
    <location>
        <position position="179"/>
    </location>
    <ligand>
        <name>a divalent metal cation</name>
        <dbReference type="ChEBI" id="CHEBI:60240"/>
    </ligand>
</feature>
<proteinExistence type="inferred from homology"/>
<evidence type="ECO:0000313" key="14">
    <source>
        <dbReference type="Proteomes" id="UP000245678"/>
    </source>
</evidence>
<evidence type="ECO:0000256" key="10">
    <source>
        <dbReference type="PIRSR" id="PIRSR036684-3"/>
    </source>
</evidence>
<dbReference type="InterPro" id="IPR037062">
    <property type="entry name" value="Malic_N_dom_sf"/>
</dbReference>
<dbReference type="Pfam" id="PF01515">
    <property type="entry name" value="PTA_PTB"/>
    <property type="match status" value="1"/>
</dbReference>
<dbReference type="GO" id="GO:0016746">
    <property type="term" value="F:acyltransferase activity"/>
    <property type="evidence" value="ECO:0007669"/>
    <property type="project" value="InterPro"/>
</dbReference>
<dbReference type="GO" id="GO:0004470">
    <property type="term" value="F:malic enzyme activity"/>
    <property type="evidence" value="ECO:0007669"/>
    <property type="project" value="InterPro"/>
</dbReference>
<keyword evidence="7" id="KW-0511">Multifunctional enzyme</keyword>
<dbReference type="SMART" id="SM01274">
    <property type="entry name" value="malic"/>
    <property type="match status" value="1"/>
</dbReference>
<dbReference type="GO" id="GO:0046872">
    <property type="term" value="F:metal ion binding"/>
    <property type="evidence" value="ECO:0007669"/>
    <property type="project" value="UniProtKB-KW"/>
</dbReference>
<dbReference type="SUPFAM" id="SSF53659">
    <property type="entry name" value="Isocitrate/Isopropylmalate dehydrogenase-like"/>
    <property type="match status" value="1"/>
</dbReference>
<dbReference type="Gene3D" id="3.40.50.10750">
    <property type="entry name" value="Isocitrate/Isopropylmalate dehydrogenase-like"/>
    <property type="match status" value="1"/>
</dbReference>
<dbReference type="PIRSF" id="PIRSF036684">
    <property type="entry name" value="ME_PTA"/>
    <property type="match status" value="1"/>
</dbReference>
<organism evidence="13 14">
    <name type="scientific">Mucilaginibacter oryzae</name>
    <dbReference type="NCBI Taxonomy" id="468058"/>
    <lineage>
        <taxon>Bacteria</taxon>
        <taxon>Pseudomonadati</taxon>
        <taxon>Bacteroidota</taxon>
        <taxon>Sphingobacteriia</taxon>
        <taxon>Sphingobacteriales</taxon>
        <taxon>Sphingobacteriaceae</taxon>
        <taxon>Mucilaginibacter</taxon>
    </lineage>
</organism>
<name>A0A316HDV7_9SPHI</name>
<evidence type="ECO:0000259" key="12">
    <source>
        <dbReference type="SMART" id="SM01274"/>
    </source>
</evidence>
<dbReference type="Gene3D" id="3.40.50.10380">
    <property type="entry name" value="Malic enzyme, N-terminal domain"/>
    <property type="match status" value="1"/>
</dbReference>
<evidence type="ECO:0000256" key="9">
    <source>
        <dbReference type="PIRSR" id="PIRSR036684-2"/>
    </source>
</evidence>
<feature type="binding site" evidence="9">
    <location>
        <position position="154"/>
    </location>
    <ligand>
        <name>a divalent metal cation</name>
        <dbReference type="ChEBI" id="CHEBI:60240"/>
    </ligand>
</feature>
<dbReference type="InterPro" id="IPR012302">
    <property type="entry name" value="Malic_NAD-bd"/>
</dbReference>
<protein>
    <submittedName>
        <fullName evidence="13">Malate dehydrogenase (Oxaloacetate-decarboxylating)(NADP+)</fullName>
    </submittedName>
</protein>
<dbReference type="InterPro" id="IPR036291">
    <property type="entry name" value="NAD(P)-bd_dom_sf"/>
</dbReference>
<keyword evidence="14" id="KW-1185">Reference proteome</keyword>
<dbReference type="AlphaFoldDB" id="A0A316HDV7"/>
<dbReference type="EMBL" id="QGHA01000006">
    <property type="protein sequence ID" value="PWK76475.1"/>
    <property type="molecule type" value="Genomic_DNA"/>
</dbReference>
<dbReference type="InterPro" id="IPR042113">
    <property type="entry name" value="P_AcTrfase_dom1"/>
</dbReference>
<dbReference type="CDD" id="cd05311">
    <property type="entry name" value="NAD_bind_2_malic_enz"/>
    <property type="match status" value="1"/>
</dbReference>
<evidence type="ECO:0000259" key="11">
    <source>
        <dbReference type="SMART" id="SM00919"/>
    </source>
</evidence>
<dbReference type="InterPro" id="IPR051674">
    <property type="entry name" value="Malate_Decarboxylase"/>
</dbReference>
<dbReference type="FunFam" id="3.40.50.720:FF:000095">
    <property type="entry name" value="NADP-dependent malic enzyme"/>
    <property type="match status" value="1"/>
</dbReference>
<dbReference type="PANTHER" id="PTHR43237:SF4">
    <property type="entry name" value="NADP-DEPENDENT MALIC ENZYME"/>
    <property type="match status" value="1"/>
</dbReference>
<dbReference type="GO" id="GO:0016616">
    <property type="term" value="F:oxidoreductase activity, acting on the CH-OH group of donors, NAD or NADP as acceptor"/>
    <property type="evidence" value="ECO:0007669"/>
    <property type="project" value="InterPro"/>
</dbReference>
<comment type="caution">
    <text evidence="13">The sequence shown here is derived from an EMBL/GenBank/DDBJ whole genome shotgun (WGS) entry which is preliminary data.</text>
</comment>
<evidence type="ECO:0000256" key="7">
    <source>
        <dbReference type="ARBA" id="ARBA00023268"/>
    </source>
</evidence>
<evidence type="ECO:0000313" key="13">
    <source>
        <dbReference type="EMBL" id="PWK76475.1"/>
    </source>
</evidence>
<dbReference type="Proteomes" id="UP000245678">
    <property type="component" value="Unassembled WGS sequence"/>
</dbReference>
<feature type="active site" description="Proton acceptor" evidence="8">
    <location>
        <position position="111"/>
    </location>
</feature>
<dbReference type="InterPro" id="IPR046346">
    <property type="entry name" value="Aminoacid_DH-like_N_sf"/>
</dbReference>
<dbReference type="SMART" id="SM00919">
    <property type="entry name" value="Malic_M"/>
    <property type="match status" value="1"/>
</dbReference>
<sequence length="774" mass="84984">MVHKKNCNFGRFNLKKMNKINRKQDALNYHSQGRPGKIQVVPTKPTNSQRDLTMAYSPGVAEPCLKIADNTEDVYKYTAKGNLVAVISNGTAVLGLGNIGPEASKPVMEGKGLLFKIYADIDVFDLELNAKSVDEFVNIVKALEPTFGGVNLEDISAPTCFEIERRLKAEMNIPVMHDDQHGTAIISGAALMNACEIQGKKLDKIKMVVNGAGAAAVSCSKMYLSLGVKKENLVMFDINGVLNRERTDLDEIRMEFATDRKDVHSLADAMKNADVFVGLSAGNVVTPDMLKTMAKKPIVFAMANPVPEIDYDLAAGTRDDIIMATGRSDYPNQVNNVLGFPYIFRGALDVRATAINEEMKIAATHAIAEMAKKPVPEAVNLAYNLTNLKFGKDYIIPKPMDQRLITEVSMAVAKAAIDSGVARKVITDWDAYAEELRLRLGTNDKLLRNLTAKAKQDPKRVVFAEADNYKILRSAQIVKEEGIATPILLGNVDKIKQIIRDNDLDLGDVQIIDPREGCEHIDEYAEYLYNKRQRRGVTLFEARKLLIDRNYYGACMVQFGRADALISGLTKNYVTTVKPALQIIGTEEGVNRVAGMYMMITAKGPVFFGDTTVNVNPCVNDLVDITVLMERSVRQFNVNPRIAVLSYSNFGSNEGEIPEKTRETVAILHEKYPDMVVDGDMQANFALNSDLLADNFPFSTLNGKPANTLIFPNLESGNIAYKLLQEIGGAEAVGPILLGLKKPVHVLQLGSSVREIVNMVTIAVVDAQAKAAKG</sequence>
<keyword evidence="10" id="KW-0521">NADP</keyword>
<evidence type="ECO:0000256" key="3">
    <source>
        <dbReference type="ARBA" id="ARBA00007686"/>
    </source>
</evidence>
<comment type="cofactor">
    <cofactor evidence="1">
        <name>Mn(2+)</name>
        <dbReference type="ChEBI" id="CHEBI:29035"/>
    </cofactor>
</comment>
<dbReference type="InterPro" id="IPR042112">
    <property type="entry name" value="P_AcTrfase_dom2"/>
</dbReference>
<evidence type="ECO:0000256" key="5">
    <source>
        <dbReference type="ARBA" id="ARBA00022723"/>
    </source>
</evidence>
<feature type="domain" description="Malic enzyme N-terminal" evidence="12">
    <location>
        <begin position="35"/>
        <end position="168"/>
    </location>
</feature>
<feature type="binding site" evidence="9">
    <location>
        <position position="153"/>
    </location>
    <ligand>
        <name>a divalent metal cation</name>
        <dbReference type="ChEBI" id="CHEBI:60240"/>
    </ligand>
</feature>
<dbReference type="PANTHER" id="PTHR43237">
    <property type="entry name" value="NADP-DEPENDENT MALIC ENZYME"/>
    <property type="match status" value="1"/>
</dbReference>
<dbReference type="GO" id="GO:0051287">
    <property type="term" value="F:NAD binding"/>
    <property type="evidence" value="ECO:0007669"/>
    <property type="project" value="InterPro"/>
</dbReference>
<reference evidence="13 14" key="1">
    <citation type="submission" date="2018-05" db="EMBL/GenBank/DDBJ databases">
        <title>Genomic Encyclopedia of Archaeal and Bacterial Type Strains, Phase II (KMG-II): from individual species to whole genera.</title>
        <authorList>
            <person name="Goeker M."/>
        </authorList>
    </citation>
    <scope>NUCLEOTIDE SEQUENCE [LARGE SCALE GENOMIC DNA]</scope>
    <source>
        <strain evidence="13 14">DSM 19975</strain>
    </source>
</reference>
<dbReference type="Gene3D" id="3.40.50.720">
    <property type="entry name" value="NAD(P)-binding Rossmann-like Domain"/>
    <property type="match status" value="1"/>
</dbReference>
<evidence type="ECO:0000256" key="6">
    <source>
        <dbReference type="ARBA" id="ARBA00023002"/>
    </source>
</evidence>
<evidence type="ECO:0000256" key="4">
    <source>
        <dbReference type="ARBA" id="ARBA00008756"/>
    </source>
</evidence>
<accession>A0A316HDV7</accession>
<evidence type="ECO:0000256" key="2">
    <source>
        <dbReference type="ARBA" id="ARBA00001946"/>
    </source>
</evidence>
<feature type="binding site" evidence="10">
    <location>
        <position position="304"/>
    </location>
    <ligand>
        <name>a divalent metal cation</name>
        <dbReference type="ChEBI" id="CHEBI:60240"/>
    </ligand>
</feature>
<dbReference type="Pfam" id="PF00390">
    <property type="entry name" value="malic"/>
    <property type="match status" value="1"/>
</dbReference>
<comment type="similarity">
    <text evidence="3">In the N-terminal section; belongs to the malic enzymes family.</text>
</comment>
<dbReference type="FunFam" id="3.40.50.10380:FF:000003">
    <property type="entry name" value="NADP-dependent malic enzyme"/>
    <property type="match status" value="1"/>
</dbReference>
<dbReference type="InterPro" id="IPR002505">
    <property type="entry name" value="PTA_PTB"/>
</dbReference>
<comment type="similarity">
    <text evidence="4">In the C-terminal section; belongs to the phosphate acetyltransferase and butyryltransferase family.</text>
</comment>
<dbReference type="Pfam" id="PF03949">
    <property type="entry name" value="Malic_M"/>
    <property type="match status" value="1"/>
</dbReference>
<dbReference type="SUPFAM" id="SSF53223">
    <property type="entry name" value="Aminoacid dehydrogenase-like, N-terminal domain"/>
    <property type="match status" value="1"/>
</dbReference>
<keyword evidence="5 9" id="KW-0479">Metal-binding</keyword>